<accession>A0A9Q2NMV4</accession>
<feature type="signal peptide" evidence="1">
    <location>
        <begin position="1"/>
        <end position="26"/>
    </location>
</feature>
<name>A0A9Q2NMV4_9RHOB</name>
<keyword evidence="1" id="KW-0732">Signal</keyword>
<organism evidence="2 3">
    <name type="scientific">Pseudosulfitobacter pseudonitzschiae</name>
    <dbReference type="NCBI Taxonomy" id="1402135"/>
    <lineage>
        <taxon>Bacteria</taxon>
        <taxon>Pseudomonadati</taxon>
        <taxon>Pseudomonadota</taxon>
        <taxon>Alphaproteobacteria</taxon>
        <taxon>Rhodobacterales</taxon>
        <taxon>Roseobacteraceae</taxon>
        <taxon>Pseudosulfitobacter</taxon>
    </lineage>
</organism>
<gene>
    <name evidence="2" type="ORF">JQX14_23720</name>
</gene>
<evidence type="ECO:0008006" key="4">
    <source>
        <dbReference type="Google" id="ProtNLM"/>
    </source>
</evidence>
<evidence type="ECO:0000256" key="1">
    <source>
        <dbReference type="SAM" id="SignalP"/>
    </source>
</evidence>
<reference evidence="2" key="1">
    <citation type="submission" date="2021-01" db="EMBL/GenBank/DDBJ databases">
        <title>Diatom-associated Roseobacters Show Island Model of Population Structure.</title>
        <authorList>
            <person name="Qu L."/>
            <person name="Feng X."/>
            <person name="Chen Y."/>
            <person name="Li L."/>
            <person name="Wang X."/>
            <person name="Hu Z."/>
            <person name="Wang H."/>
            <person name="Luo H."/>
        </authorList>
    </citation>
    <scope>NUCLEOTIDE SEQUENCE</scope>
    <source>
        <strain evidence="2">SM26-45</strain>
    </source>
</reference>
<proteinExistence type="predicted"/>
<comment type="caution">
    <text evidence="2">The sequence shown here is derived from an EMBL/GenBank/DDBJ whole genome shotgun (WGS) entry which is preliminary data.</text>
</comment>
<feature type="chain" id="PRO_5040173938" description="Secreted protein" evidence="1">
    <location>
        <begin position="27"/>
        <end position="277"/>
    </location>
</feature>
<dbReference type="EMBL" id="JAFBWN010000044">
    <property type="protein sequence ID" value="MBM2357561.1"/>
    <property type="molecule type" value="Genomic_DNA"/>
</dbReference>
<evidence type="ECO:0000313" key="2">
    <source>
        <dbReference type="EMBL" id="MBM2357561.1"/>
    </source>
</evidence>
<protein>
    <recommendedName>
        <fullName evidence="4">Secreted protein</fullName>
    </recommendedName>
</protein>
<sequence>MPETCLNKFSLMTAMALALVPCVARADRPAPVLFCTPGEGCAAGEAQISEAGAGVLFGQSVTPGEATIVYLSGTQAPSLVPLAPDAVHKAYGGTGKMARLAFLPGEAAGDDAIVVFAPWDTGKEWIIDLYPDAADGGIIPRDGLWQVTSRDQKFTSCPAQMETMLRGSGMIDAQSETHRLVWGGRFDPSVLDFMNGEGQQVTWHRTGPNAYEGELFEVVSGPGKVGADVGMEITSPMQINSHVDLLIGALMGVENLSALGLSNCAVYMTFDIQHLSD</sequence>
<dbReference type="AlphaFoldDB" id="A0A9Q2NMV4"/>
<evidence type="ECO:0000313" key="3">
    <source>
        <dbReference type="Proteomes" id="UP000809337"/>
    </source>
</evidence>
<dbReference type="RefSeq" id="WP_231036378.1">
    <property type="nucleotide sequence ID" value="NZ_JAJNGX010000044.1"/>
</dbReference>
<dbReference type="Proteomes" id="UP000809337">
    <property type="component" value="Unassembled WGS sequence"/>
</dbReference>